<feature type="signal peptide" evidence="1">
    <location>
        <begin position="1"/>
        <end position="39"/>
    </location>
</feature>
<sequence>MILHKVTCKKKIRLIKRLKGPGLISLLFCLQFSSPSAVADTELEQFTWLYKSTLEHFIADNTEWFRRSLSVFGQFLKKNPVSPYQEYFDLFFIPSEGGSANKSTESIFIPFPDPFLDKNSPNHQSIKYSYHTHDIPYSETVSGFTFSKNFPLKLQCSRDEPDNSKASLFSNNQYVRVLQALDRNYEHAYFKPDANCENHPTIRRGGVRDQFLLISVCVSDASNNHYELCFPMGPARQFAVSDLIDTNDEFRPVPEYTEKKVRLFLSQVEKLYNPQNPLANRHIESLLGSGISAQVMKPVSFLRSAAVKRIIHELPDKQSADDFILTAQINMRLLTMAEIEYLPLMYFSVPARKKGMRAIYGVQKKHNAIQFLDHLFEDPHQPLSALKKHLDDIVGLLVDCDIANARQFQTLASMANGFSIAVDPNYTNYFVDGDHAKVVDLTPFFMAFEGMLPEINSQFIDMDLDGIDRHFHSLSLNPLHRYLFFLGMLFRTSQARTKAYQRCLISGMICQAEKQKDEVWKLLFDHALEKVASLPPLYNEMLRRVEERRLSTGLPPASEVQHNKRHSSDLFAEGQEVSAAYHSDAAALNRSRHPPNRARMDSTLLFMKILRLEASMMASKVDHWRQQRRQKWHKTAQPFYDEQHERHSIHVTPYFMDDIEAESYTNFILGLKYHRTNLTSSSLWLCFSNWLDRKRPANHLYKGSLSASELRRMVQITLSKHLDGRKIDLEAVDNIPALLEALDDIGYYFEVQVIQPDEQFKPRSTSYWFDHNQRKVITEDIHDLRRIRQLTGQSHVISLLLHQTSDAPAGSAKSRWSLVSEMSAEKADIIQRYPFELVASWRFKSMNKFETSEALKDESDLQNSSSYYLKLTALISAYQKTLFPSLLSRLSKQLEYHLPSENKQARMELGVRVGHLFMALLHWLDALESFADDELPDTVLLIQPGLGYRIGTPLFSMWTFKFTKHKPRVITRELRHNVKLESIKTNKPGRLIFFTNVMTSSTGHFLSAYGSKPDWWIINRPDVPDSQKQNNKLSEIKPVIAENSTDNLKIELSSEDKNNNASNETLVFAMLNYLKEKYEELVNKSGMSE</sequence>
<name>A0ABV2SJ43_9GAMM</name>
<reference evidence="2 3" key="1">
    <citation type="submission" date="2024-06" db="EMBL/GenBank/DDBJ databases">
        <title>Genomic Encyclopedia of Type Strains, Phase V (KMG-V): Genome sequencing to study the core and pangenomes of soil and plant-associated prokaryotes.</title>
        <authorList>
            <person name="Whitman W."/>
        </authorList>
    </citation>
    <scope>NUCLEOTIDE SEQUENCE [LARGE SCALE GENOMIC DNA]</scope>
    <source>
        <strain evidence="2 3">NE40</strain>
    </source>
</reference>
<evidence type="ECO:0000256" key="1">
    <source>
        <dbReference type="SAM" id="SignalP"/>
    </source>
</evidence>
<proteinExistence type="predicted"/>
<protein>
    <submittedName>
        <fullName evidence="2">Uncharacterized protein</fullName>
    </submittedName>
</protein>
<evidence type="ECO:0000313" key="2">
    <source>
        <dbReference type="EMBL" id="MET4757782.1"/>
    </source>
</evidence>
<organism evidence="2 3">
    <name type="scientific">Endozoicomonas lisbonensis</name>
    <dbReference type="NCBI Taxonomy" id="3120522"/>
    <lineage>
        <taxon>Bacteria</taxon>
        <taxon>Pseudomonadati</taxon>
        <taxon>Pseudomonadota</taxon>
        <taxon>Gammaproteobacteria</taxon>
        <taxon>Oceanospirillales</taxon>
        <taxon>Endozoicomonadaceae</taxon>
        <taxon>Endozoicomonas</taxon>
    </lineage>
</organism>
<dbReference type="Proteomes" id="UP001549366">
    <property type="component" value="Unassembled WGS sequence"/>
</dbReference>
<keyword evidence="1" id="KW-0732">Signal</keyword>
<accession>A0ABV2SJ43</accession>
<comment type="caution">
    <text evidence="2">The sequence shown here is derived from an EMBL/GenBank/DDBJ whole genome shotgun (WGS) entry which is preliminary data.</text>
</comment>
<dbReference type="RefSeq" id="WP_354007911.1">
    <property type="nucleotide sequence ID" value="NZ_JBEWTA010000001.1"/>
</dbReference>
<feature type="chain" id="PRO_5045571369" evidence="1">
    <location>
        <begin position="40"/>
        <end position="1089"/>
    </location>
</feature>
<gene>
    <name evidence="2" type="ORF">V5J35_002974</name>
</gene>
<dbReference type="EMBL" id="JBEWTB010000002">
    <property type="protein sequence ID" value="MET4757782.1"/>
    <property type="molecule type" value="Genomic_DNA"/>
</dbReference>
<evidence type="ECO:0000313" key="3">
    <source>
        <dbReference type="Proteomes" id="UP001549366"/>
    </source>
</evidence>
<keyword evidence="3" id="KW-1185">Reference proteome</keyword>